<evidence type="ECO:0000313" key="4">
    <source>
        <dbReference type="Proteomes" id="UP001374579"/>
    </source>
</evidence>
<feature type="region of interest" description="Disordered" evidence="1">
    <location>
        <begin position="71"/>
        <end position="156"/>
    </location>
</feature>
<feature type="transmembrane region" description="Helical" evidence="2">
    <location>
        <begin position="43"/>
        <end position="65"/>
    </location>
</feature>
<feature type="compositionally biased region" description="Low complexity" evidence="1">
    <location>
        <begin position="146"/>
        <end position="156"/>
    </location>
</feature>
<evidence type="ECO:0000256" key="1">
    <source>
        <dbReference type="SAM" id="MobiDB-lite"/>
    </source>
</evidence>
<sequence length="171" mass="17551">MPGRQGKYCGAVLGQPSECLPGQQGKDCNATVENQAATPKLRIAGIASGAGLGFICLTAIIVYICKARAGRGEGPGNCGKRKEPTSALENSQQASPPQVTIIAPEQDPNVALPLDAHKSGGSQESSEVDTDVSSVATSEPSEVDTDVSSVATSLTSDSSAYQTDRIIWAGM</sequence>
<accession>A0AAN9AQY9</accession>
<dbReference type="Proteomes" id="UP001374579">
    <property type="component" value="Unassembled WGS sequence"/>
</dbReference>
<proteinExistence type="predicted"/>
<keyword evidence="2" id="KW-1133">Transmembrane helix</keyword>
<name>A0AAN9AQY9_9CAEN</name>
<reference evidence="3 4" key="1">
    <citation type="submission" date="2024-02" db="EMBL/GenBank/DDBJ databases">
        <title>Chromosome-scale genome assembly of the rough periwinkle Littorina saxatilis.</title>
        <authorList>
            <person name="De Jode A."/>
            <person name="Faria R."/>
            <person name="Formenti G."/>
            <person name="Sims Y."/>
            <person name="Smith T.P."/>
            <person name="Tracey A."/>
            <person name="Wood J.M.D."/>
            <person name="Zagrodzka Z.B."/>
            <person name="Johannesson K."/>
            <person name="Butlin R.K."/>
            <person name="Leder E.H."/>
        </authorList>
    </citation>
    <scope>NUCLEOTIDE SEQUENCE [LARGE SCALE GENOMIC DNA]</scope>
    <source>
        <strain evidence="3">Snail1</strain>
        <tissue evidence="3">Muscle</tissue>
    </source>
</reference>
<organism evidence="3 4">
    <name type="scientific">Littorina saxatilis</name>
    <dbReference type="NCBI Taxonomy" id="31220"/>
    <lineage>
        <taxon>Eukaryota</taxon>
        <taxon>Metazoa</taxon>
        <taxon>Spiralia</taxon>
        <taxon>Lophotrochozoa</taxon>
        <taxon>Mollusca</taxon>
        <taxon>Gastropoda</taxon>
        <taxon>Caenogastropoda</taxon>
        <taxon>Littorinimorpha</taxon>
        <taxon>Littorinoidea</taxon>
        <taxon>Littorinidae</taxon>
        <taxon>Littorina</taxon>
    </lineage>
</organism>
<feature type="compositionally biased region" description="Polar residues" evidence="1">
    <location>
        <begin position="87"/>
        <end position="98"/>
    </location>
</feature>
<keyword evidence="4" id="KW-1185">Reference proteome</keyword>
<keyword evidence="2" id="KW-0812">Transmembrane</keyword>
<evidence type="ECO:0000256" key="2">
    <source>
        <dbReference type="SAM" id="Phobius"/>
    </source>
</evidence>
<dbReference type="EMBL" id="JBAMIC010000022">
    <property type="protein sequence ID" value="KAK7091553.1"/>
    <property type="molecule type" value="Genomic_DNA"/>
</dbReference>
<dbReference type="AlphaFoldDB" id="A0AAN9AQY9"/>
<gene>
    <name evidence="3" type="ORF">V1264_009218</name>
</gene>
<keyword evidence="2" id="KW-0472">Membrane</keyword>
<protein>
    <submittedName>
        <fullName evidence="3">Uncharacterized protein</fullName>
    </submittedName>
</protein>
<evidence type="ECO:0000313" key="3">
    <source>
        <dbReference type="EMBL" id="KAK7091553.1"/>
    </source>
</evidence>
<comment type="caution">
    <text evidence="3">The sequence shown here is derived from an EMBL/GenBank/DDBJ whole genome shotgun (WGS) entry which is preliminary data.</text>
</comment>